<feature type="compositionally biased region" description="Polar residues" evidence="1">
    <location>
        <begin position="91"/>
        <end position="105"/>
    </location>
</feature>
<feature type="compositionally biased region" description="Polar residues" evidence="1">
    <location>
        <begin position="45"/>
        <end position="56"/>
    </location>
</feature>
<keyword evidence="2" id="KW-1185">Reference proteome</keyword>
<dbReference type="Proteomes" id="UP000887574">
    <property type="component" value="Unplaced"/>
</dbReference>
<name>A0A915E4U5_9BILA</name>
<evidence type="ECO:0000313" key="3">
    <source>
        <dbReference type="WBParaSite" id="jg25812"/>
    </source>
</evidence>
<feature type="region of interest" description="Disordered" evidence="1">
    <location>
        <begin position="1"/>
        <end position="105"/>
    </location>
</feature>
<protein>
    <submittedName>
        <fullName evidence="3">Uncharacterized protein</fullName>
    </submittedName>
</protein>
<evidence type="ECO:0000313" key="2">
    <source>
        <dbReference type="Proteomes" id="UP000887574"/>
    </source>
</evidence>
<reference evidence="3" key="1">
    <citation type="submission" date="2022-11" db="UniProtKB">
        <authorList>
            <consortium name="WormBaseParasite"/>
        </authorList>
    </citation>
    <scope>IDENTIFICATION</scope>
</reference>
<organism evidence="2 3">
    <name type="scientific">Ditylenchus dipsaci</name>
    <dbReference type="NCBI Taxonomy" id="166011"/>
    <lineage>
        <taxon>Eukaryota</taxon>
        <taxon>Metazoa</taxon>
        <taxon>Ecdysozoa</taxon>
        <taxon>Nematoda</taxon>
        <taxon>Chromadorea</taxon>
        <taxon>Rhabditida</taxon>
        <taxon>Tylenchina</taxon>
        <taxon>Tylenchomorpha</taxon>
        <taxon>Sphaerularioidea</taxon>
        <taxon>Anguinidae</taxon>
        <taxon>Anguininae</taxon>
        <taxon>Ditylenchus</taxon>
    </lineage>
</organism>
<dbReference type="AlphaFoldDB" id="A0A915E4U5"/>
<sequence>MIRPCNLNSTPSISSKDSNASMPTSIIDIQITPSPAPYAQEEDTLSQTGSTGSIDQIWTPESKIQSQPNHSSTKPSKPAFLSKHISRSPTKRLSMSQLNSKPKAQ</sequence>
<dbReference type="WBParaSite" id="jg25812">
    <property type="protein sequence ID" value="jg25812"/>
    <property type="gene ID" value="jg25812"/>
</dbReference>
<evidence type="ECO:0000256" key="1">
    <source>
        <dbReference type="SAM" id="MobiDB-lite"/>
    </source>
</evidence>
<feature type="compositionally biased region" description="Polar residues" evidence="1">
    <location>
        <begin position="62"/>
        <end position="75"/>
    </location>
</feature>
<proteinExistence type="predicted"/>
<feature type="compositionally biased region" description="Polar residues" evidence="1">
    <location>
        <begin position="1"/>
        <end position="24"/>
    </location>
</feature>
<accession>A0A915E4U5</accession>